<keyword evidence="2 9" id="KW-0812">Transmembrane</keyword>
<evidence type="ECO:0000256" key="9">
    <source>
        <dbReference type="SAM" id="Phobius"/>
    </source>
</evidence>
<dbReference type="Pfam" id="PF03412">
    <property type="entry name" value="Peptidase_C39"/>
    <property type="match status" value="1"/>
</dbReference>
<keyword evidence="3" id="KW-0547">Nucleotide-binding</keyword>
<keyword evidence="4" id="KW-0378">Hydrolase</keyword>
<proteinExistence type="predicted"/>
<accession>A0ABQ3UQ80</accession>
<dbReference type="InterPro" id="IPR011527">
    <property type="entry name" value="ABC1_TM_dom"/>
</dbReference>
<evidence type="ECO:0000259" key="10">
    <source>
        <dbReference type="PROSITE" id="PS50893"/>
    </source>
</evidence>
<protein>
    <submittedName>
        <fullName evidence="13">NHLP family bacteriocin export ABC transporter peptidase/permease/ATPase</fullName>
    </submittedName>
</protein>
<dbReference type="InterPro" id="IPR005074">
    <property type="entry name" value="Peptidase_C39"/>
</dbReference>
<dbReference type="Gene3D" id="3.90.70.10">
    <property type="entry name" value="Cysteine proteinases"/>
    <property type="match status" value="1"/>
</dbReference>
<dbReference type="PROSITE" id="PS50929">
    <property type="entry name" value="ABC_TM1F"/>
    <property type="match status" value="1"/>
</dbReference>
<feature type="domain" description="Peptidase C39" evidence="12">
    <location>
        <begin position="49"/>
        <end position="168"/>
    </location>
</feature>
<keyword evidence="14" id="KW-1185">Reference proteome</keyword>
<keyword evidence="5" id="KW-0067">ATP-binding</keyword>
<keyword evidence="6 9" id="KW-1133">Transmembrane helix</keyword>
<dbReference type="InterPro" id="IPR036640">
    <property type="entry name" value="ABC1_TM_sf"/>
</dbReference>
<dbReference type="Gene3D" id="1.20.1560.10">
    <property type="entry name" value="ABC transporter type 1, transmembrane domain"/>
    <property type="match status" value="1"/>
</dbReference>
<dbReference type="InterPro" id="IPR039421">
    <property type="entry name" value="Type_1_exporter"/>
</dbReference>
<dbReference type="Pfam" id="PF00005">
    <property type="entry name" value="ABC_tran"/>
    <property type="match status" value="1"/>
</dbReference>
<sequence>MVKELKAQDETMKLPKEPGDKGKEKPVEKRSSGLTFPRLFKPRIAPILQVSEVECGLTCLAMILSYYGRKTTLTELRSRMGVGRDGLSALTIVKAARHYDLRVRAVSLQKSDLRAVNLPAIVHWEFNHFLIVERWTKKYVEVVDPAHGRLRLSIEEFDKGFTGVVIMLEPKASFDRQGQAPPLTLVQYLTVFIKQIPGILFQILLASLFLQAMGLIQPVLTKIIMDQIIPFKLASLMEILAVGMFLLVLSQILISLLREWLLVYLRARLDTHMMLGLFEHLLTLPYSFFQQRSTGDLLSRLGANSVIREMLSSQLISTLLDGGMVITYLFILLWQSPVFLGLALLIGGIEIAFVIGTYPVMRNMSRQMLTTQGRSQGYLTEAVSGIATLKAAGAEDRAVDRLTNLFFDQLNISTRSSYFSAVFGTVKTVLQSLSSLALLWVGTMQVLNGSMSLGTMLALNTLVGAFLAPLISLVGSAQQLQSIQANFDRLSDIISTPPEQNKHVVGMPPRLTGQIHLENVSFRYAEGAPEVLRNIKLSIRPGQKVAIVGRTGSGKSTLGKLILGLNLPTDGMIIYDGMPLQYLNYQEVRRQFGVVLQESALFSGTIAHNIRLNNPNLTMDEVTRAARLAALHDDIVKMPMGYETHVGEGGSALSGGQRQRLSIARAIAHRPSILLFDEATSALDIATEQRVANNMHSLSCTQIIIAHRLSTICTADLILVLDNGTIVEQGTHDQLVQRGGFYAGLILYQIEREDTRPMTALTIKG</sequence>
<dbReference type="InterPro" id="IPR017871">
    <property type="entry name" value="ABC_transporter-like_CS"/>
</dbReference>
<gene>
    <name evidence="13" type="ORF">KSB_33330</name>
</gene>
<organism evidence="13 14">
    <name type="scientific">Ktedonobacter robiniae</name>
    <dbReference type="NCBI Taxonomy" id="2778365"/>
    <lineage>
        <taxon>Bacteria</taxon>
        <taxon>Bacillati</taxon>
        <taxon>Chloroflexota</taxon>
        <taxon>Ktedonobacteria</taxon>
        <taxon>Ktedonobacterales</taxon>
        <taxon>Ktedonobacteraceae</taxon>
        <taxon>Ktedonobacter</taxon>
    </lineage>
</organism>
<feature type="transmembrane region" description="Helical" evidence="9">
    <location>
        <begin position="310"/>
        <end position="333"/>
    </location>
</feature>
<dbReference type="CDD" id="cd18779">
    <property type="entry name" value="ABC_6TM_T1SS_like"/>
    <property type="match status" value="1"/>
</dbReference>
<evidence type="ECO:0000256" key="1">
    <source>
        <dbReference type="ARBA" id="ARBA00004651"/>
    </source>
</evidence>
<dbReference type="PANTHER" id="PTHR24221">
    <property type="entry name" value="ATP-BINDING CASSETTE SUB-FAMILY B"/>
    <property type="match status" value="1"/>
</dbReference>
<dbReference type="InterPro" id="IPR003439">
    <property type="entry name" value="ABC_transporter-like_ATP-bd"/>
</dbReference>
<feature type="domain" description="ABC transmembrane type-1" evidence="11">
    <location>
        <begin position="203"/>
        <end position="482"/>
    </location>
</feature>
<feature type="transmembrane region" description="Helical" evidence="9">
    <location>
        <begin position="453"/>
        <end position="474"/>
    </location>
</feature>
<evidence type="ECO:0000256" key="4">
    <source>
        <dbReference type="ARBA" id="ARBA00022807"/>
    </source>
</evidence>
<feature type="domain" description="ABC transporter" evidence="10">
    <location>
        <begin position="515"/>
        <end position="748"/>
    </location>
</feature>
<keyword evidence="4" id="KW-0645">Protease</keyword>
<dbReference type="SUPFAM" id="SSF90123">
    <property type="entry name" value="ABC transporter transmembrane region"/>
    <property type="match status" value="1"/>
</dbReference>
<evidence type="ECO:0000256" key="8">
    <source>
        <dbReference type="SAM" id="MobiDB-lite"/>
    </source>
</evidence>
<evidence type="ECO:0000256" key="3">
    <source>
        <dbReference type="ARBA" id="ARBA00022741"/>
    </source>
</evidence>
<feature type="region of interest" description="Disordered" evidence="8">
    <location>
        <begin position="1"/>
        <end position="30"/>
    </location>
</feature>
<evidence type="ECO:0000259" key="11">
    <source>
        <dbReference type="PROSITE" id="PS50929"/>
    </source>
</evidence>
<keyword evidence="7 9" id="KW-0472">Membrane</keyword>
<dbReference type="InterPro" id="IPR027417">
    <property type="entry name" value="P-loop_NTPase"/>
</dbReference>
<dbReference type="CDD" id="cd02425">
    <property type="entry name" value="Peptidase_C39F"/>
    <property type="match status" value="1"/>
</dbReference>
<evidence type="ECO:0000256" key="7">
    <source>
        <dbReference type="ARBA" id="ARBA00023136"/>
    </source>
</evidence>
<name>A0ABQ3UQ80_9CHLR</name>
<feature type="transmembrane region" description="Helical" evidence="9">
    <location>
        <begin position="418"/>
        <end position="441"/>
    </location>
</feature>
<dbReference type="InterPro" id="IPR003593">
    <property type="entry name" value="AAA+_ATPase"/>
</dbReference>
<dbReference type="Pfam" id="PF00664">
    <property type="entry name" value="ABC_membrane"/>
    <property type="match status" value="1"/>
</dbReference>
<reference evidence="13 14" key="1">
    <citation type="journal article" date="2021" name="Int. J. Syst. Evol. Microbiol.">
        <title>Reticulibacter mediterranei gen. nov., sp. nov., within the new family Reticulibacteraceae fam. nov., and Ktedonospora formicarum gen. nov., sp. nov., Ktedonobacter robiniae sp. nov., Dictyobacter formicarum sp. nov. and Dictyobacter arantiisoli sp. nov., belonging to the class Ktedonobacteria.</title>
        <authorList>
            <person name="Yabe S."/>
            <person name="Zheng Y."/>
            <person name="Wang C.M."/>
            <person name="Sakai Y."/>
            <person name="Abe K."/>
            <person name="Yokota A."/>
            <person name="Donadio S."/>
            <person name="Cavaletti L."/>
            <person name="Monciardini P."/>
        </authorList>
    </citation>
    <scope>NUCLEOTIDE SEQUENCE [LARGE SCALE GENOMIC DNA]</scope>
    <source>
        <strain evidence="13 14">SOSP1-30</strain>
    </source>
</reference>
<feature type="transmembrane region" description="Helical" evidence="9">
    <location>
        <begin position="339"/>
        <end position="361"/>
    </location>
</feature>
<dbReference type="PROSITE" id="PS00211">
    <property type="entry name" value="ABC_TRANSPORTER_1"/>
    <property type="match status" value="1"/>
</dbReference>
<dbReference type="Proteomes" id="UP000654345">
    <property type="component" value="Unassembled WGS sequence"/>
</dbReference>
<evidence type="ECO:0000313" key="13">
    <source>
        <dbReference type="EMBL" id="GHO54858.1"/>
    </source>
</evidence>
<dbReference type="SMART" id="SM00382">
    <property type="entry name" value="AAA"/>
    <property type="match status" value="1"/>
</dbReference>
<dbReference type="Gene3D" id="3.40.50.300">
    <property type="entry name" value="P-loop containing nucleotide triphosphate hydrolases"/>
    <property type="match status" value="1"/>
</dbReference>
<evidence type="ECO:0000256" key="2">
    <source>
        <dbReference type="ARBA" id="ARBA00022692"/>
    </source>
</evidence>
<evidence type="ECO:0000256" key="6">
    <source>
        <dbReference type="ARBA" id="ARBA00022989"/>
    </source>
</evidence>
<dbReference type="SUPFAM" id="SSF52540">
    <property type="entry name" value="P-loop containing nucleoside triphosphate hydrolases"/>
    <property type="match status" value="1"/>
</dbReference>
<evidence type="ECO:0000313" key="14">
    <source>
        <dbReference type="Proteomes" id="UP000654345"/>
    </source>
</evidence>
<feature type="transmembrane region" description="Helical" evidence="9">
    <location>
        <begin position="233"/>
        <end position="257"/>
    </location>
</feature>
<dbReference type="PROSITE" id="PS50893">
    <property type="entry name" value="ABC_TRANSPORTER_2"/>
    <property type="match status" value="1"/>
</dbReference>
<feature type="transmembrane region" description="Helical" evidence="9">
    <location>
        <begin position="199"/>
        <end position="221"/>
    </location>
</feature>
<dbReference type="PROSITE" id="PS50990">
    <property type="entry name" value="PEPTIDASE_C39"/>
    <property type="match status" value="1"/>
</dbReference>
<comment type="subcellular location">
    <subcellularLocation>
        <location evidence="1">Cell membrane</location>
        <topology evidence="1">Multi-pass membrane protein</topology>
    </subcellularLocation>
</comment>
<dbReference type="PANTHER" id="PTHR24221:SF606">
    <property type="entry name" value="COLICIN V SECRETION-PROCESSING ATP-BINDING PROTEIN"/>
    <property type="match status" value="1"/>
</dbReference>
<dbReference type="InterPro" id="IPR033839">
    <property type="entry name" value="Lacticin_481_peptidase"/>
</dbReference>
<evidence type="ECO:0000259" key="12">
    <source>
        <dbReference type="PROSITE" id="PS50990"/>
    </source>
</evidence>
<comment type="caution">
    <text evidence="13">The sequence shown here is derived from an EMBL/GenBank/DDBJ whole genome shotgun (WGS) entry which is preliminary data.</text>
</comment>
<keyword evidence="4" id="KW-0788">Thiol protease</keyword>
<dbReference type="EMBL" id="BNJG01000001">
    <property type="protein sequence ID" value="GHO54858.1"/>
    <property type="molecule type" value="Genomic_DNA"/>
</dbReference>
<evidence type="ECO:0000256" key="5">
    <source>
        <dbReference type="ARBA" id="ARBA00022840"/>
    </source>
</evidence>